<dbReference type="EMBL" id="ADBJ01000010">
    <property type="protein sequence ID" value="EFA84093.1"/>
    <property type="molecule type" value="Genomic_DNA"/>
</dbReference>
<dbReference type="AlphaFoldDB" id="D3B445"/>
<dbReference type="FunCoup" id="D3B445">
    <property type="interactions" value="1"/>
</dbReference>
<dbReference type="InParanoid" id="D3B445"/>
<name>D3B445_HETP5</name>
<feature type="domain" description="Glycosyltransferase 2-like" evidence="1">
    <location>
        <begin position="113"/>
        <end position="163"/>
    </location>
</feature>
<dbReference type="Proteomes" id="UP000001396">
    <property type="component" value="Unassembled WGS sequence"/>
</dbReference>
<comment type="caution">
    <text evidence="2">The sequence shown here is derived from an EMBL/GenBank/DDBJ whole genome shotgun (WGS) entry which is preliminary data.</text>
</comment>
<dbReference type="GeneID" id="31358689"/>
<proteinExistence type="predicted"/>
<accession>D3B445</accession>
<dbReference type="Gene3D" id="3.90.550.10">
    <property type="entry name" value="Spore Coat Polysaccharide Biosynthesis Protein SpsA, Chain A"/>
    <property type="match status" value="2"/>
</dbReference>
<dbReference type="PANTHER" id="PTHR22916:SF3">
    <property type="entry name" value="UDP-GLCNAC:BETAGAL BETA-1,3-N-ACETYLGLUCOSAMINYLTRANSFERASE-LIKE PROTEIN 1"/>
    <property type="match status" value="1"/>
</dbReference>
<feature type="domain" description="Glycosyltransferase 2-like" evidence="1">
    <location>
        <begin position="225"/>
        <end position="323"/>
    </location>
</feature>
<keyword evidence="3" id="KW-1185">Reference proteome</keyword>
<evidence type="ECO:0000313" key="3">
    <source>
        <dbReference type="Proteomes" id="UP000001396"/>
    </source>
</evidence>
<dbReference type="InterPro" id="IPR029044">
    <property type="entry name" value="Nucleotide-diphossugar_trans"/>
</dbReference>
<dbReference type="InterPro" id="IPR001173">
    <property type="entry name" value="Glyco_trans_2-like"/>
</dbReference>
<evidence type="ECO:0000313" key="2">
    <source>
        <dbReference type="EMBL" id="EFA84093.1"/>
    </source>
</evidence>
<dbReference type="RefSeq" id="XP_020436210.1">
    <property type="nucleotide sequence ID" value="XM_020574138.1"/>
</dbReference>
<dbReference type="Pfam" id="PF00535">
    <property type="entry name" value="Glycos_transf_2"/>
    <property type="match status" value="2"/>
</dbReference>
<dbReference type="SUPFAM" id="SSF53448">
    <property type="entry name" value="Nucleotide-diphospho-sugar transferases"/>
    <property type="match status" value="1"/>
</dbReference>
<organism evidence="2 3">
    <name type="scientific">Heterostelium pallidum (strain ATCC 26659 / Pp 5 / PN500)</name>
    <name type="common">Cellular slime mold</name>
    <name type="synonym">Polysphondylium pallidum</name>
    <dbReference type="NCBI Taxonomy" id="670386"/>
    <lineage>
        <taxon>Eukaryota</taxon>
        <taxon>Amoebozoa</taxon>
        <taxon>Evosea</taxon>
        <taxon>Eumycetozoa</taxon>
        <taxon>Dictyostelia</taxon>
        <taxon>Acytosteliales</taxon>
        <taxon>Acytosteliaceae</taxon>
        <taxon>Heterostelium</taxon>
    </lineage>
</organism>
<dbReference type="OMA" id="IIQPTWF"/>
<reference evidence="2 3" key="1">
    <citation type="journal article" date="2011" name="Genome Res.">
        <title>Phylogeny-wide analysis of social amoeba genomes highlights ancient origins for complex intercellular communication.</title>
        <authorList>
            <person name="Heidel A.J."/>
            <person name="Lawal H.M."/>
            <person name="Felder M."/>
            <person name="Schilde C."/>
            <person name="Helps N.R."/>
            <person name="Tunggal B."/>
            <person name="Rivero F."/>
            <person name="John U."/>
            <person name="Schleicher M."/>
            <person name="Eichinger L."/>
            <person name="Platzer M."/>
            <person name="Noegel A.A."/>
            <person name="Schaap P."/>
            <person name="Gloeckner G."/>
        </authorList>
    </citation>
    <scope>NUCLEOTIDE SEQUENCE [LARGE SCALE GENOMIC DNA]</scope>
    <source>
        <strain evidence="3">ATCC 26659 / Pp 5 / PN500</strain>
    </source>
</reference>
<evidence type="ECO:0000259" key="1">
    <source>
        <dbReference type="Pfam" id="PF00535"/>
    </source>
</evidence>
<sequence>MSDNREGSAQQPLASSPSSSDIIIDLQLVNQQEQESDQKQPKYILQIKNSKISDIIISSINLNLSFNDLLVDKDINNKNNSDDECKTTLPLPHYLLESNNERFKRDFSLPFVSICLCMKNASLYIDETLLSVVLQSYRGPIELSMFDDLSTDDTIEIAKKWIVLFKHYSIMFVLNGGKGVEQRIVETHSIPEYQLLVDSYRARHPNSQSLIELGEDTMPLLESGGCGYARNKAIQYSHGDYLCILDSDDIMYRERIELQIKECLKYKDDGDDNVIVGSNFLRIPEGSSNRYTEWCNRLTNEELYLHQYRECTIIQPTWFMRRDTCYRVGGFSTQQSNLELYKVNESPTSPTTAITASTSPTTPIKKQPIPEDLIFFHKHLQLEGKLGKIKLEYLEKRVLNKWSSFSIWGAGRDGKKFFTMLSDDNKNKVKAFCDVDTSKIGRNYNAAYTNQSIPIIHFSEVKPPLIMCVSLDRTNQEFENNIKSLNIVEGIDYWQFN</sequence>
<dbReference type="STRING" id="670386.D3B445"/>
<dbReference type="GO" id="GO:0016758">
    <property type="term" value="F:hexosyltransferase activity"/>
    <property type="evidence" value="ECO:0007669"/>
    <property type="project" value="UniProtKB-ARBA"/>
</dbReference>
<protein>
    <recommendedName>
        <fullName evidence="1">Glycosyltransferase 2-like domain-containing protein</fullName>
    </recommendedName>
</protein>
<dbReference type="PANTHER" id="PTHR22916">
    <property type="entry name" value="GLYCOSYLTRANSFERASE"/>
    <property type="match status" value="1"/>
</dbReference>
<gene>
    <name evidence="2" type="ORF">PPL_03166</name>
</gene>